<evidence type="ECO:0000256" key="8">
    <source>
        <dbReference type="ARBA" id="ARBA00022827"/>
    </source>
</evidence>
<dbReference type="EC" id="1.3.3.15" evidence="5 11"/>
<dbReference type="InterPro" id="IPR002937">
    <property type="entry name" value="Amino_oxidase"/>
</dbReference>
<dbReference type="SUPFAM" id="SSF54373">
    <property type="entry name" value="FAD-linked reductases, C-terminal domain"/>
    <property type="match status" value="1"/>
</dbReference>
<dbReference type="SUPFAM" id="SSF51905">
    <property type="entry name" value="FAD/NAD(P)-binding domain"/>
    <property type="match status" value="1"/>
</dbReference>
<evidence type="ECO:0000256" key="9">
    <source>
        <dbReference type="ARBA" id="ARBA00023002"/>
    </source>
</evidence>
<gene>
    <name evidence="14" type="ORF">SAMN06265361_10249</name>
</gene>
<evidence type="ECO:0000256" key="5">
    <source>
        <dbReference type="ARBA" id="ARBA00012402"/>
    </source>
</evidence>
<dbReference type="PANTHER" id="PTHR42923:SF3">
    <property type="entry name" value="PROTOPORPHYRINOGEN OXIDASE"/>
    <property type="match status" value="1"/>
</dbReference>
<sequence>MSRPKNHVAIVGGGITGLTVAYYLHREIEAKRLPMQFTLIESSSRLGGKIDTLRRDGYVIEKGPDSFLERKRHATQLAMDLGLEGELVNNETGQAFICHERELHPIPEGSVMGMPTKIEPFLQSGLLSVPGKARALEDLLLPPEEMAGDLSVGDFFRRRFGDEMVDRVIEPLISGVYGNPIDHLSLLATFPQYHRLLMEHGSLIKAMRNTRPPRTSKRKKGMFQTLRSGLGTLVERIEASLPAACVRKNTEIIHFTKLEEGYRLALSDGGTIEASHVVFTTPHPVTRRLLRPYLDLPPIDMSEPTSVATVALAFPKEQVRVSVQGTGFIVPRQADLSITACTWLHQKWPHTTPEGKALLRCFVGRPQTDEIVHRSDEEIIQTVLADLRRIRAMDISGEPEFTFVHRFTASRPPYEVGHPYWVERTMGQVREALPNVLLSGSFYRGVGLPDCIQQGKEVVAELVDGIVTSEATDCQTFISLY</sequence>
<comment type="function">
    <text evidence="11">Involved in coproporphyrin-dependent heme b biosynthesis. Catalyzes the oxidation of coproporphyrinogen III to coproporphyrin III.</text>
</comment>
<dbReference type="NCBIfam" id="TIGR00562">
    <property type="entry name" value="proto_IX_ox"/>
    <property type="match status" value="1"/>
</dbReference>
<comment type="pathway">
    <text evidence="3 11">Porphyrin-containing compound metabolism; protoheme biosynthesis.</text>
</comment>
<proteinExistence type="inferred from homology"/>
<protein>
    <recommendedName>
        <fullName evidence="6 11">Coproporphyrinogen III oxidase</fullName>
        <ecNumber evidence="5 11">1.3.3.15</ecNumber>
    </recommendedName>
</protein>
<dbReference type="Proteomes" id="UP001157946">
    <property type="component" value="Unassembled WGS sequence"/>
</dbReference>
<evidence type="ECO:0000256" key="11">
    <source>
        <dbReference type="RuleBase" id="RU364052"/>
    </source>
</evidence>
<keyword evidence="9 11" id="KW-0560">Oxidoreductase</keyword>
<evidence type="ECO:0000256" key="2">
    <source>
        <dbReference type="ARBA" id="ARBA00001974"/>
    </source>
</evidence>
<dbReference type="EMBL" id="FXTU01000002">
    <property type="protein sequence ID" value="SMP08776.1"/>
    <property type="molecule type" value="Genomic_DNA"/>
</dbReference>
<organism evidence="14 15">
    <name type="scientific">Laceyella tengchongensis</name>
    <dbReference type="NCBI Taxonomy" id="574699"/>
    <lineage>
        <taxon>Bacteria</taxon>
        <taxon>Bacillati</taxon>
        <taxon>Bacillota</taxon>
        <taxon>Bacilli</taxon>
        <taxon>Bacillales</taxon>
        <taxon>Thermoactinomycetaceae</taxon>
        <taxon>Laceyella</taxon>
    </lineage>
</organism>
<reference evidence="14" key="1">
    <citation type="submission" date="2017-05" db="EMBL/GenBank/DDBJ databases">
        <authorList>
            <person name="Varghese N."/>
            <person name="Submissions S."/>
        </authorList>
    </citation>
    <scope>NUCLEOTIDE SEQUENCE</scope>
    <source>
        <strain evidence="14">DSM 45262</strain>
    </source>
</reference>
<comment type="cofactor">
    <cofactor evidence="2 11">
        <name>FAD</name>
        <dbReference type="ChEBI" id="CHEBI:57692"/>
    </cofactor>
</comment>
<accession>A0AA45WKS7</accession>
<name>A0AA45WKS7_9BACL</name>
<dbReference type="InterPro" id="IPR004572">
    <property type="entry name" value="Protoporphyrinogen_oxidase"/>
</dbReference>
<evidence type="ECO:0000313" key="15">
    <source>
        <dbReference type="Proteomes" id="UP001157946"/>
    </source>
</evidence>
<dbReference type="Gene3D" id="3.90.660.20">
    <property type="entry name" value="Protoporphyrinogen oxidase, mitochondrial, domain 2"/>
    <property type="match status" value="1"/>
</dbReference>
<keyword evidence="12" id="KW-0472">Membrane</keyword>
<dbReference type="GO" id="GO:0006783">
    <property type="term" value="P:heme biosynthetic process"/>
    <property type="evidence" value="ECO:0007669"/>
    <property type="project" value="UniProtKB-UniRule"/>
</dbReference>
<keyword evidence="12" id="KW-0812">Transmembrane</keyword>
<keyword evidence="15" id="KW-1185">Reference proteome</keyword>
<dbReference type="Gene3D" id="3.50.50.60">
    <property type="entry name" value="FAD/NAD(P)-binding domain"/>
    <property type="match status" value="1"/>
</dbReference>
<keyword evidence="11" id="KW-0963">Cytoplasm</keyword>
<comment type="similarity">
    <text evidence="4 11">Belongs to the protoporphyrinogen/coproporphyrinogen oxidase family. Coproporphyrinogen III oxidase subfamily.</text>
</comment>
<dbReference type="InterPro" id="IPR036188">
    <property type="entry name" value="FAD/NAD-bd_sf"/>
</dbReference>
<evidence type="ECO:0000259" key="13">
    <source>
        <dbReference type="Pfam" id="PF01593"/>
    </source>
</evidence>
<dbReference type="InterPro" id="IPR050464">
    <property type="entry name" value="Zeta_carotene_desat/Oxidored"/>
</dbReference>
<dbReference type="Pfam" id="PF01593">
    <property type="entry name" value="Amino_oxidase"/>
    <property type="match status" value="1"/>
</dbReference>
<keyword evidence="12" id="KW-1133">Transmembrane helix</keyword>
<comment type="subcellular location">
    <subcellularLocation>
        <location evidence="11">Cytoplasm</location>
    </subcellularLocation>
</comment>
<dbReference type="PANTHER" id="PTHR42923">
    <property type="entry name" value="PROTOPORPHYRINOGEN OXIDASE"/>
    <property type="match status" value="1"/>
</dbReference>
<keyword evidence="10 11" id="KW-0350">Heme biosynthesis</keyword>
<dbReference type="NCBIfam" id="NF008845">
    <property type="entry name" value="PRK11883.1-5"/>
    <property type="match status" value="1"/>
</dbReference>
<dbReference type="Gene3D" id="1.10.3110.10">
    <property type="entry name" value="protoporphyrinogen ix oxidase, domain 3"/>
    <property type="match status" value="1"/>
</dbReference>
<evidence type="ECO:0000256" key="1">
    <source>
        <dbReference type="ARBA" id="ARBA00001755"/>
    </source>
</evidence>
<dbReference type="GO" id="GO:0004729">
    <property type="term" value="F:oxygen-dependent protoporphyrinogen oxidase activity"/>
    <property type="evidence" value="ECO:0007669"/>
    <property type="project" value="UniProtKB-UniRule"/>
</dbReference>
<comment type="caution">
    <text evidence="14">The sequence shown here is derived from an EMBL/GenBank/DDBJ whole genome shotgun (WGS) entry which is preliminary data.</text>
</comment>
<feature type="transmembrane region" description="Helical" evidence="12">
    <location>
        <begin position="6"/>
        <end position="25"/>
    </location>
</feature>
<comment type="catalytic activity">
    <reaction evidence="1">
        <text>coproporphyrinogen III + 3 O2 = coproporphyrin III + 3 H2O2</text>
        <dbReference type="Rhea" id="RHEA:43436"/>
        <dbReference type="ChEBI" id="CHEBI:15379"/>
        <dbReference type="ChEBI" id="CHEBI:16240"/>
        <dbReference type="ChEBI" id="CHEBI:57309"/>
        <dbReference type="ChEBI" id="CHEBI:131725"/>
        <dbReference type="EC" id="1.3.3.15"/>
    </reaction>
    <physiologicalReaction direction="left-to-right" evidence="1">
        <dbReference type="Rhea" id="RHEA:43437"/>
    </physiologicalReaction>
</comment>
<evidence type="ECO:0000256" key="10">
    <source>
        <dbReference type="ARBA" id="ARBA00023133"/>
    </source>
</evidence>
<feature type="domain" description="Amine oxidase" evidence="13">
    <location>
        <begin position="15"/>
        <end position="462"/>
    </location>
</feature>
<evidence type="ECO:0000313" key="14">
    <source>
        <dbReference type="EMBL" id="SMP08776.1"/>
    </source>
</evidence>
<keyword evidence="8 11" id="KW-0274">FAD</keyword>
<dbReference type="GO" id="GO:0005737">
    <property type="term" value="C:cytoplasm"/>
    <property type="evidence" value="ECO:0007669"/>
    <property type="project" value="UniProtKB-SubCell"/>
</dbReference>
<evidence type="ECO:0000256" key="12">
    <source>
        <dbReference type="SAM" id="Phobius"/>
    </source>
</evidence>
<dbReference type="RefSeq" id="WP_284724009.1">
    <property type="nucleotide sequence ID" value="NZ_FXTU01000002.1"/>
</dbReference>
<evidence type="ECO:0000256" key="3">
    <source>
        <dbReference type="ARBA" id="ARBA00004744"/>
    </source>
</evidence>
<evidence type="ECO:0000256" key="4">
    <source>
        <dbReference type="ARBA" id="ARBA00008310"/>
    </source>
</evidence>
<dbReference type="AlphaFoldDB" id="A0AA45WKS7"/>
<evidence type="ECO:0000256" key="7">
    <source>
        <dbReference type="ARBA" id="ARBA00022630"/>
    </source>
</evidence>
<evidence type="ECO:0000256" key="6">
    <source>
        <dbReference type="ARBA" id="ARBA00019046"/>
    </source>
</evidence>
<keyword evidence="7 11" id="KW-0285">Flavoprotein</keyword>